<evidence type="ECO:0000313" key="1">
    <source>
        <dbReference type="EMBL" id="PTL39379.1"/>
    </source>
</evidence>
<gene>
    <name evidence="1" type="ORF">C6Y45_06000</name>
</gene>
<evidence type="ECO:0000313" key="2">
    <source>
        <dbReference type="Proteomes" id="UP000240509"/>
    </source>
</evidence>
<proteinExistence type="predicted"/>
<reference evidence="1 2" key="1">
    <citation type="submission" date="2018-03" db="EMBL/GenBank/DDBJ databases">
        <title>Alkalicoccus saliphilus sp. nov., isolated from a mineral pool.</title>
        <authorList>
            <person name="Zhao B."/>
        </authorList>
    </citation>
    <scope>NUCLEOTIDE SEQUENCE [LARGE SCALE GENOMIC DNA]</scope>
    <source>
        <strain evidence="1 2">6AG</strain>
    </source>
</reference>
<sequence>MIKWKWKRSKRSEEKALPVDGGAFFAEQQLGTGRLCGNSGREAVASINFLRISASLLKENTL</sequence>
<dbReference type="Proteomes" id="UP000240509">
    <property type="component" value="Unassembled WGS sequence"/>
</dbReference>
<protein>
    <submittedName>
        <fullName evidence="1">Uncharacterized protein</fullName>
    </submittedName>
</protein>
<dbReference type="AlphaFoldDB" id="A0A2T4U7J9"/>
<accession>A0A2T4U7J9</accession>
<name>A0A2T4U7J9_9BACI</name>
<organism evidence="1 2">
    <name type="scientific">Alkalicoccus saliphilus</name>
    <dbReference type="NCBI Taxonomy" id="200989"/>
    <lineage>
        <taxon>Bacteria</taxon>
        <taxon>Bacillati</taxon>
        <taxon>Bacillota</taxon>
        <taxon>Bacilli</taxon>
        <taxon>Bacillales</taxon>
        <taxon>Bacillaceae</taxon>
        <taxon>Alkalicoccus</taxon>
    </lineage>
</organism>
<comment type="caution">
    <text evidence="1">The sequence shown here is derived from an EMBL/GenBank/DDBJ whole genome shotgun (WGS) entry which is preliminary data.</text>
</comment>
<dbReference type="EMBL" id="PZJJ01000007">
    <property type="protein sequence ID" value="PTL39379.1"/>
    <property type="molecule type" value="Genomic_DNA"/>
</dbReference>
<keyword evidence="2" id="KW-1185">Reference proteome</keyword>